<dbReference type="GeneID" id="33362174"/>
<keyword evidence="1" id="KW-0934">Plastid</keyword>
<gene>
    <name evidence="1" type="primary">orf50</name>
</gene>
<dbReference type="EMBL" id="MF101465">
    <property type="protein sequence ID" value="ARW69493.1"/>
    <property type="molecule type" value="Genomic_DNA"/>
</dbReference>
<dbReference type="RefSeq" id="YP_009399674.1">
    <property type="nucleotide sequence ID" value="NC_035298.1"/>
</dbReference>
<sequence>MYLLLIYNSSLAVMIINYLHSTEQDVSHVLLNQQNINKETSFYLMAQNHS</sequence>
<geneLocation type="chloroplast" evidence="1"/>
<name>A0A1Z1MTS6_DIGSM</name>
<organism evidence="1">
    <name type="scientific">Digenea simplex</name>
    <name type="common">Marine red alga</name>
    <name type="synonym">Conferva simplex</name>
    <dbReference type="NCBI Taxonomy" id="945030"/>
    <lineage>
        <taxon>Eukaryota</taxon>
        <taxon>Rhodophyta</taxon>
        <taxon>Florideophyceae</taxon>
        <taxon>Rhodymeniophycidae</taxon>
        <taxon>Ceramiales</taxon>
        <taxon>Rhodomelaceae</taxon>
        <taxon>Polysiphonioideae</taxon>
        <taxon>Digenea</taxon>
    </lineage>
</organism>
<evidence type="ECO:0000313" key="1">
    <source>
        <dbReference type="EMBL" id="ARW69493.1"/>
    </source>
</evidence>
<reference evidence="1" key="1">
    <citation type="journal article" date="2017" name="J. Phycol.">
        <title>Analysis of chloroplast genomes and a supermatrix inform reclassification of the Rhodomelaceae (Rhodophyta).</title>
        <authorList>
            <person name="Diaz-Tapia P."/>
            <person name="Maggs C.A."/>
            <person name="West J.A."/>
            <person name="Verbruggen H."/>
        </authorList>
    </citation>
    <scope>NUCLEOTIDE SEQUENCE</scope>
    <source>
        <strain evidence="1">PD1820</strain>
    </source>
</reference>
<dbReference type="AlphaFoldDB" id="A0A1Z1MTS6"/>
<proteinExistence type="predicted"/>
<protein>
    <submittedName>
        <fullName evidence="1">Uncharacterized protein</fullName>
    </submittedName>
</protein>
<keyword evidence="1" id="KW-0150">Chloroplast</keyword>
<accession>A0A1Z1MTS6</accession>